<accession>A0A3B0Y8L6</accession>
<organism evidence="2">
    <name type="scientific">hydrothermal vent metagenome</name>
    <dbReference type="NCBI Taxonomy" id="652676"/>
    <lineage>
        <taxon>unclassified sequences</taxon>
        <taxon>metagenomes</taxon>
        <taxon>ecological metagenomes</taxon>
    </lineage>
</organism>
<dbReference type="SUPFAM" id="SSF52540">
    <property type="entry name" value="P-loop containing nucleoside triphosphate hydrolases"/>
    <property type="match status" value="1"/>
</dbReference>
<dbReference type="PANTHER" id="PTHR13696:SF96">
    <property type="entry name" value="COBQ_COBB_MIND_PARA NUCLEOTIDE BINDING DOMAIN-CONTAINING PROTEIN"/>
    <property type="match status" value="1"/>
</dbReference>
<dbReference type="InterPro" id="IPR027417">
    <property type="entry name" value="P-loop_NTPase"/>
</dbReference>
<evidence type="ECO:0000259" key="1">
    <source>
        <dbReference type="Pfam" id="PF01656"/>
    </source>
</evidence>
<dbReference type="PANTHER" id="PTHR13696">
    <property type="entry name" value="P-LOOP CONTAINING NUCLEOSIDE TRIPHOSPHATE HYDROLASE"/>
    <property type="match status" value="1"/>
</dbReference>
<sequence>MRTILVMNAKGGSGKSTICTNLASYFAHNEEANVCIEDHDQQGSSTDWLTIRPDDYPTINGLLGWKGSPKSLPGMDYIILDAPAAIKGKELAKLIRRAETILIPVLPSPMDIRAAARFIQDILLVGKVSKKQVKIGVIANRVREYTQIFQQLERFLKRLDFSFVARFRDTQNYVRSAEKGIGLHEMPPSTVYEDIDQWETLIKWLKSKRSLPNK</sequence>
<dbReference type="Gene3D" id="3.40.50.300">
    <property type="entry name" value="P-loop containing nucleotide triphosphate hydrolases"/>
    <property type="match status" value="1"/>
</dbReference>
<dbReference type="InterPro" id="IPR050678">
    <property type="entry name" value="DNA_Partitioning_ATPase"/>
</dbReference>
<dbReference type="Pfam" id="PF01656">
    <property type="entry name" value="CbiA"/>
    <property type="match status" value="1"/>
</dbReference>
<proteinExistence type="predicted"/>
<reference evidence="2" key="1">
    <citation type="submission" date="2018-06" db="EMBL/GenBank/DDBJ databases">
        <authorList>
            <person name="Zhirakovskaya E."/>
        </authorList>
    </citation>
    <scope>NUCLEOTIDE SEQUENCE</scope>
</reference>
<gene>
    <name evidence="2" type="ORF">MNBD_GAMMA12-545</name>
</gene>
<dbReference type="CDD" id="cd02042">
    <property type="entry name" value="ParAB_family"/>
    <property type="match status" value="1"/>
</dbReference>
<protein>
    <submittedName>
        <fullName evidence="2">Chromosome (Plasmid) partitioning protein ParA</fullName>
    </submittedName>
</protein>
<dbReference type="InterPro" id="IPR002586">
    <property type="entry name" value="CobQ/CobB/MinD/ParA_Nub-bd_dom"/>
</dbReference>
<name>A0A3B0Y8L6_9ZZZZ</name>
<dbReference type="EMBL" id="UOFL01000041">
    <property type="protein sequence ID" value="VAW73170.1"/>
    <property type="molecule type" value="Genomic_DNA"/>
</dbReference>
<evidence type="ECO:0000313" key="2">
    <source>
        <dbReference type="EMBL" id="VAW73170.1"/>
    </source>
</evidence>
<dbReference type="AlphaFoldDB" id="A0A3B0Y8L6"/>
<feature type="domain" description="CobQ/CobB/MinD/ParA nucleotide binding" evidence="1">
    <location>
        <begin position="4"/>
        <end position="161"/>
    </location>
</feature>